<evidence type="ECO:0000313" key="3">
    <source>
        <dbReference type="Proteomes" id="UP000077069"/>
    </source>
</evidence>
<feature type="chain" id="PRO_5008058233" description="Prion-inhibition and propagation HeLo domain-containing protein" evidence="1">
    <location>
        <begin position="21"/>
        <end position="192"/>
    </location>
</feature>
<evidence type="ECO:0000313" key="2">
    <source>
        <dbReference type="EMBL" id="OAG07446.1"/>
    </source>
</evidence>
<evidence type="ECO:0008006" key="4">
    <source>
        <dbReference type="Google" id="ProtNLM"/>
    </source>
</evidence>
<dbReference type="STRING" id="1460663.A0A177CJG0"/>
<name>A0A177CJG0_9PLEO</name>
<accession>A0A177CJG0</accession>
<evidence type="ECO:0000256" key="1">
    <source>
        <dbReference type="SAM" id="SignalP"/>
    </source>
</evidence>
<protein>
    <recommendedName>
        <fullName evidence="4">Prion-inhibition and propagation HeLo domain-containing protein</fullName>
    </recommendedName>
</protein>
<dbReference type="RefSeq" id="XP_018037811.1">
    <property type="nucleotide sequence ID" value="XM_018181940.1"/>
</dbReference>
<reference evidence="2 3" key="1">
    <citation type="submission" date="2016-05" db="EMBL/GenBank/DDBJ databases">
        <title>Comparative analysis of secretome profiles of manganese(II)-oxidizing ascomycete fungi.</title>
        <authorList>
            <consortium name="DOE Joint Genome Institute"/>
            <person name="Zeiner C.A."/>
            <person name="Purvine S.O."/>
            <person name="Zink E.M."/>
            <person name="Wu S."/>
            <person name="Pasa-Tolic L."/>
            <person name="Chaput D.L."/>
            <person name="Haridas S."/>
            <person name="Grigoriev I.V."/>
            <person name="Santelli C.M."/>
            <person name="Hansel C.M."/>
        </authorList>
    </citation>
    <scope>NUCLEOTIDE SEQUENCE [LARGE SCALE GENOMIC DNA]</scope>
    <source>
        <strain evidence="2 3">AP3s5-JAC2a</strain>
    </source>
</reference>
<sequence length="192" mass="21686">MSGLEVAGVFLGAFPLLISSIEHWQNVAKVGGYFCGFPQKQLMDDPDGDSWKNSDLQGRLKLRLQESFKTYMEIVAQMQETAEELKNELCFQPKVIQGKLTPSYGTNERSPSPGKLDRTVVTKATFDYQMFRVKFSLRDTIREGLFAQLQECNERLEKLLVTSSQIPDKQNSQPASFKQISTIETALSVAHK</sequence>
<dbReference type="PANTHER" id="PTHR35186">
    <property type="entry name" value="ANK_REP_REGION DOMAIN-CONTAINING PROTEIN"/>
    <property type="match status" value="1"/>
</dbReference>
<dbReference type="OrthoDB" id="3565018at2759"/>
<dbReference type="EMBL" id="KV441551">
    <property type="protein sequence ID" value="OAG07446.1"/>
    <property type="molecule type" value="Genomic_DNA"/>
</dbReference>
<dbReference type="InParanoid" id="A0A177CJG0"/>
<proteinExistence type="predicted"/>
<keyword evidence="1" id="KW-0732">Signal</keyword>
<dbReference type="PANTHER" id="PTHR35186:SF4">
    <property type="entry name" value="PRION-INHIBITION AND PROPAGATION HELO DOMAIN-CONTAINING PROTEIN"/>
    <property type="match status" value="1"/>
</dbReference>
<dbReference type="AlphaFoldDB" id="A0A177CJG0"/>
<gene>
    <name evidence="2" type="ORF">CC84DRAFT_1204929</name>
</gene>
<dbReference type="Proteomes" id="UP000077069">
    <property type="component" value="Unassembled WGS sequence"/>
</dbReference>
<feature type="signal peptide" evidence="1">
    <location>
        <begin position="1"/>
        <end position="20"/>
    </location>
</feature>
<keyword evidence="3" id="KW-1185">Reference proteome</keyword>
<dbReference type="GeneID" id="28765426"/>
<organism evidence="2 3">
    <name type="scientific">Paraphaeosphaeria sporulosa</name>
    <dbReference type="NCBI Taxonomy" id="1460663"/>
    <lineage>
        <taxon>Eukaryota</taxon>
        <taxon>Fungi</taxon>
        <taxon>Dikarya</taxon>
        <taxon>Ascomycota</taxon>
        <taxon>Pezizomycotina</taxon>
        <taxon>Dothideomycetes</taxon>
        <taxon>Pleosporomycetidae</taxon>
        <taxon>Pleosporales</taxon>
        <taxon>Massarineae</taxon>
        <taxon>Didymosphaeriaceae</taxon>
        <taxon>Paraphaeosphaeria</taxon>
    </lineage>
</organism>